<protein>
    <submittedName>
        <fullName evidence="1">Uncharacterized protein</fullName>
    </submittedName>
</protein>
<dbReference type="EMBL" id="LLFE01000145">
    <property type="protein sequence ID" value="KQD13280.1"/>
    <property type="molecule type" value="Genomic_DNA"/>
</dbReference>
<comment type="caution">
    <text evidence="1">The sequence shown here is derived from an EMBL/GenBank/DDBJ whole genome shotgun (WGS) entry which is preliminary data.</text>
</comment>
<dbReference type="Proteomes" id="UP000051322">
    <property type="component" value="Unassembled WGS sequence"/>
</dbReference>
<gene>
    <name evidence="1" type="ORF">APD06_06510</name>
</gene>
<sequence length="118" mass="13754">MSISKFFGKTKKSDFIQILDSLRIKDGIVFIRVSGFTHTFEAKNCRFSDENSYFDIENAQTVISPISIDSSDVIYFTYTKKMDGRKDYVSTRFTLDNSKNYKKSNESFVSEFYKVNNQ</sequence>
<name>A0AB73FBB5_ACIBA</name>
<proteinExistence type="predicted"/>
<dbReference type="AlphaFoldDB" id="A0AB73FBB5"/>
<accession>A0AB73FBB5</accession>
<dbReference type="RefSeq" id="WP_057692797.1">
    <property type="nucleotide sequence ID" value="NZ_JANEXZ010000092.1"/>
</dbReference>
<evidence type="ECO:0000313" key="1">
    <source>
        <dbReference type="EMBL" id="KQD13280.1"/>
    </source>
</evidence>
<reference evidence="1 2" key="1">
    <citation type="submission" date="2015-10" db="EMBL/GenBank/DDBJ databases">
        <title>The utility of whole genome sequencing in characterizing Acinetobacter epidemiology and analyzing hospital outbreaks.</title>
        <authorList>
            <person name="Ozer E.A."/>
            <person name="Fitzpatrick M.A."/>
            <person name="Hauser A.R."/>
        </authorList>
    </citation>
    <scope>NUCLEOTIDE SEQUENCE [LARGE SCALE GENOMIC DNA]</scope>
    <source>
        <strain evidence="1 2">ABBL059</strain>
    </source>
</reference>
<organism evidence="1 2">
    <name type="scientific">Acinetobacter baumannii</name>
    <dbReference type="NCBI Taxonomy" id="470"/>
    <lineage>
        <taxon>Bacteria</taxon>
        <taxon>Pseudomonadati</taxon>
        <taxon>Pseudomonadota</taxon>
        <taxon>Gammaproteobacteria</taxon>
        <taxon>Moraxellales</taxon>
        <taxon>Moraxellaceae</taxon>
        <taxon>Acinetobacter</taxon>
        <taxon>Acinetobacter calcoaceticus/baumannii complex</taxon>
    </lineage>
</organism>
<evidence type="ECO:0000313" key="2">
    <source>
        <dbReference type="Proteomes" id="UP000051322"/>
    </source>
</evidence>